<protein>
    <recommendedName>
        <fullName evidence="2">CBM11 domain-containing protein</fullName>
    </recommendedName>
</protein>
<evidence type="ECO:0008006" key="2">
    <source>
        <dbReference type="Google" id="ProtNLM"/>
    </source>
</evidence>
<dbReference type="Proteomes" id="UP000885660">
    <property type="component" value="Unassembled WGS sequence"/>
</dbReference>
<name>A0A7V0MZU9_UNCAE</name>
<dbReference type="SUPFAM" id="SSF49785">
    <property type="entry name" value="Galactose-binding domain-like"/>
    <property type="match status" value="1"/>
</dbReference>
<dbReference type="Gene3D" id="2.60.120.430">
    <property type="entry name" value="Galactose-binding lectin"/>
    <property type="match status" value="1"/>
</dbReference>
<organism evidence="1">
    <name type="scientific">Aerophobetes bacterium</name>
    <dbReference type="NCBI Taxonomy" id="2030807"/>
    <lineage>
        <taxon>Bacteria</taxon>
        <taxon>Candidatus Aerophobota</taxon>
    </lineage>
</organism>
<evidence type="ECO:0000313" key="1">
    <source>
        <dbReference type="EMBL" id="HDN85104.1"/>
    </source>
</evidence>
<gene>
    <name evidence="1" type="ORF">ENG47_05050</name>
</gene>
<comment type="caution">
    <text evidence="1">The sequence shown here is derived from an EMBL/GenBank/DDBJ whole genome shotgun (WGS) entry which is preliminary data.</text>
</comment>
<proteinExistence type="predicted"/>
<feature type="non-terminal residue" evidence="1">
    <location>
        <position position="1042"/>
    </location>
</feature>
<reference evidence="1" key="1">
    <citation type="journal article" date="2020" name="mSystems">
        <title>Genome- and Community-Level Interaction Insights into Carbon Utilization and Element Cycling Functions of Hydrothermarchaeota in Hydrothermal Sediment.</title>
        <authorList>
            <person name="Zhou Z."/>
            <person name="Liu Y."/>
            <person name="Xu W."/>
            <person name="Pan J."/>
            <person name="Luo Z.H."/>
            <person name="Li M."/>
        </authorList>
    </citation>
    <scope>NUCLEOTIDE SEQUENCE [LARGE SCALE GENOMIC DNA]</scope>
    <source>
        <strain evidence="1">HyVt-219</strain>
    </source>
</reference>
<sequence length="1042" mass="118664">MKKVVFFILFVTFFLFIFLSFPVLSRSNLISSSDSSGKSSPAFLQDFRLKITDLSFSDLFFSSSERKSKNSFLSENFNLKIKGKKVIGIKYTHFDYLSPQARKEKPSSTVEINQKLQFSAKGSIGDRITVNVNYDDTAPRSEQQKINLVYRGRKNDIIQEVALGDIKLALPKTEFTSYNKSLFGARLKAKWKDFYLTGIGSVTRGISEVKTFTGKTTTEEKEIPDTAYTKRTYFKVFFDQMDKYPPEFFGPFSYTQGTVEVWIDDQNGTNNISGVTTHMTVIGEPVNGATDTYTGYFDLQYPGQDYTVDYSKGIIKFNKSIGEQYVIALAYKDADGNRHPASGYRMIMKGPDDKYYKYRLWDYYYLGSQRISQDGFVLQIKDLSDNIVYDWENPDRYPDYKVNVDFDFGIAQVVKPTSPVTAETYYKPFPDAYPPDSLHRYTIYTRYTHSVGVYLLHPDIVPESERVYVNGKLLTRDKDYLIDYSSGYLSFVDPNLIGSDTKIRVEYEWMPVMGGQATFMGGRIEYKPGRIFSLGSTFLSQSASPADKIPPLGLSPASHKVWEADLNLNFRPNLGSLWKGNFPLGILFTGELSHSNINPNTFGAGMLEDFSTSKVEDPLPLGKDSWRLGSQPPDVDFNLRDKVTISDERIKAEDVNPSWSSNEITVLKLTYDFTGTDNWDSVTCPISPVGKDYSHMKYLEVWVKGIPDDVKVYLDIGIVNEDVDGDGILDTEDVNGDGILNPGEDTGIMLGDRLIGKDNGKLDTEDLDRDGILDTTENFSTYLLSSEYKKEFSTGWCKYTIPLSDYISGSTSWDLVKNLVKDIRIWVKGSNWSGTIEFARIITFGDRWQKSNVEVKGVNNYDDPDFPNPFDSPEFRSYYKRMYKSTKTSEGKWKKESALSLLPISGDTSGYIQQTFISARDFSNYRQINFWIYQSKGEGNFYLKFGQDVETNYYSYTTALSSVTCNQWVKIQIPFSQLEIEGSPSFSEIKQIRIGFDGVTTCTPIYIDDIYLTGVSEKNGWAQRYIVRTNFSRFLTLTTEYK</sequence>
<dbReference type="AlphaFoldDB" id="A0A7V0MZU9"/>
<dbReference type="EMBL" id="DRBC01000310">
    <property type="protein sequence ID" value="HDN85104.1"/>
    <property type="molecule type" value="Genomic_DNA"/>
</dbReference>
<accession>A0A7V0MZU9</accession>
<dbReference type="InterPro" id="IPR008979">
    <property type="entry name" value="Galactose-bd-like_sf"/>
</dbReference>